<name>A0A521DSD0_9FLAO</name>
<evidence type="ECO:0000313" key="2">
    <source>
        <dbReference type="EMBL" id="SMO74607.1"/>
    </source>
</evidence>
<proteinExistence type="predicted"/>
<gene>
    <name evidence="2" type="ORF">SAMN06265220_103402</name>
</gene>
<sequence length="247" mass="27971">MKLKLLLIVLIAITFTVSAQNKMKSTKELIDKADPGWPIVEEWIKTAKNKVEILPVDQARASETLYKTQVTTRSTMGAVIFMTGGLLIDDGWIRILGSGSSKFNRTLPDWNKGKSFNEFGETPSFLLIADDAIGGFYLLNGGGLGSDLGKIYYFSPDNLEYEPLDITYSEFLGFCFSNDLDKFYEGNRWNGWREEVSKLKGDEVFNFYPFLWTAEGSDINKSTRKIIPIQEQYNLNLDLRKQIGLGQ</sequence>
<evidence type="ECO:0008006" key="4">
    <source>
        <dbReference type="Google" id="ProtNLM"/>
    </source>
</evidence>
<keyword evidence="1" id="KW-0732">Signal</keyword>
<accession>A0A521DSD0</accession>
<reference evidence="2 3" key="1">
    <citation type="submission" date="2017-05" db="EMBL/GenBank/DDBJ databases">
        <authorList>
            <person name="Varghese N."/>
            <person name="Submissions S."/>
        </authorList>
    </citation>
    <scope>NUCLEOTIDE SEQUENCE [LARGE SCALE GENOMIC DNA]</scope>
    <source>
        <strain evidence="2 3">DSM 29982</strain>
    </source>
</reference>
<protein>
    <recommendedName>
        <fullName evidence="4">DUF2625 domain-containing protein</fullName>
    </recommendedName>
</protein>
<dbReference type="Proteomes" id="UP000319267">
    <property type="component" value="Unassembled WGS sequence"/>
</dbReference>
<dbReference type="RefSeq" id="WP_185957088.1">
    <property type="nucleotide sequence ID" value="NZ_CP043612.1"/>
</dbReference>
<evidence type="ECO:0000256" key="1">
    <source>
        <dbReference type="SAM" id="SignalP"/>
    </source>
</evidence>
<keyword evidence="3" id="KW-1185">Reference proteome</keyword>
<feature type="signal peptide" evidence="1">
    <location>
        <begin position="1"/>
        <end position="19"/>
    </location>
</feature>
<organism evidence="2 3">
    <name type="scientific">Flavobacterium nitrogenifigens</name>
    <dbReference type="NCBI Taxonomy" id="1617283"/>
    <lineage>
        <taxon>Bacteria</taxon>
        <taxon>Pseudomonadati</taxon>
        <taxon>Bacteroidota</taxon>
        <taxon>Flavobacteriia</taxon>
        <taxon>Flavobacteriales</taxon>
        <taxon>Flavobacteriaceae</taxon>
        <taxon>Flavobacterium</taxon>
    </lineage>
</organism>
<dbReference type="Pfam" id="PF10946">
    <property type="entry name" value="DUF2625"/>
    <property type="match status" value="1"/>
</dbReference>
<dbReference type="NCBIfam" id="NF008498">
    <property type="entry name" value="PRK11408.1-5"/>
    <property type="match status" value="1"/>
</dbReference>
<dbReference type="AlphaFoldDB" id="A0A521DSD0"/>
<dbReference type="EMBL" id="FXTQ01000003">
    <property type="protein sequence ID" value="SMO74607.1"/>
    <property type="molecule type" value="Genomic_DNA"/>
</dbReference>
<dbReference type="InterPro" id="IPR021239">
    <property type="entry name" value="DUF2625"/>
</dbReference>
<evidence type="ECO:0000313" key="3">
    <source>
        <dbReference type="Proteomes" id="UP000319267"/>
    </source>
</evidence>
<feature type="chain" id="PRO_5022087001" description="DUF2625 domain-containing protein" evidence="1">
    <location>
        <begin position="20"/>
        <end position="247"/>
    </location>
</feature>